<proteinExistence type="predicted"/>
<organism evidence="1 2">
    <name type="scientific">Sporolactobacillus inulinus</name>
    <dbReference type="NCBI Taxonomy" id="2078"/>
    <lineage>
        <taxon>Bacteria</taxon>
        <taxon>Bacillati</taxon>
        <taxon>Bacillota</taxon>
        <taxon>Bacilli</taxon>
        <taxon>Bacillales</taxon>
        <taxon>Sporolactobacillaceae</taxon>
        <taxon>Sporolactobacillus</taxon>
    </lineage>
</organism>
<dbReference type="EMBL" id="BEXB01000017">
    <property type="protein sequence ID" value="GAY76740.1"/>
    <property type="molecule type" value="Genomic_DNA"/>
</dbReference>
<accession>A0A4Y1ZCQ4</accession>
<sequence>MYSNNAALKEHLIFIFSALIKKNIYFLTQYIPSHYLHKFHHFNETFTFIEFRPFLPLTHFDHSIV</sequence>
<evidence type="ECO:0000313" key="2">
    <source>
        <dbReference type="Proteomes" id="UP000319716"/>
    </source>
</evidence>
<comment type="caution">
    <text evidence="1">The sequence shown here is derived from an EMBL/GenBank/DDBJ whole genome shotgun (WGS) entry which is preliminary data.</text>
</comment>
<reference evidence="1 2" key="1">
    <citation type="submission" date="2017-11" db="EMBL/GenBank/DDBJ databases">
        <title>Draft Genome Sequence of Sporolactobacillus inulinus NBRC 111894 Isolated from Koso, a Japanese Sugar-Vegetable Fermented Beverage.</title>
        <authorList>
            <person name="Chiou T.Y."/>
            <person name="Oshima K."/>
            <person name="Suda W."/>
            <person name="Hattori M."/>
            <person name="Takahashi T."/>
        </authorList>
    </citation>
    <scope>NUCLEOTIDE SEQUENCE [LARGE SCALE GENOMIC DNA]</scope>
    <source>
        <strain evidence="1 2">NBRC111894</strain>
    </source>
</reference>
<evidence type="ECO:0000313" key="1">
    <source>
        <dbReference type="EMBL" id="GAY76740.1"/>
    </source>
</evidence>
<protein>
    <submittedName>
        <fullName evidence="1">Uncharacterized protein</fullName>
    </submittedName>
</protein>
<dbReference type="AlphaFoldDB" id="A0A4Y1ZCQ4"/>
<name>A0A4Y1ZCQ4_9BACL</name>
<gene>
    <name evidence="1" type="ORF">NBRC111894_2294</name>
</gene>
<dbReference type="Proteomes" id="UP000319716">
    <property type="component" value="Unassembled WGS sequence"/>
</dbReference>